<dbReference type="GO" id="GO:0008198">
    <property type="term" value="F:ferrous iron binding"/>
    <property type="evidence" value="ECO:0007669"/>
    <property type="project" value="TreeGrafter"/>
</dbReference>
<evidence type="ECO:0000313" key="5">
    <source>
        <dbReference type="EMBL" id="EPQ08105.1"/>
    </source>
</evidence>
<evidence type="ECO:0000256" key="1">
    <source>
        <dbReference type="ARBA" id="ARBA00040044"/>
    </source>
</evidence>
<dbReference type="Gene3D" id="1.20.1260.10">
    <property type="match status" value="1"/>
</dbReference>
<dbReference type="PANTHER" id="PTHR11431:SF47">
    <property type="entry name" value="FERRITIN LIGHT CHAIN"/>
    <property type="match status" value="1"/>
</dbReference>
<dbReference type="GO" id="GO:0044754">
    <property type="term" value="C:autolysosome"/>
    <property type="evidence" value="ECO:0007669"/>
    <property type="project" value="UniProtKB-SubCell"/>
</dbReference>
<evidence type="ECO:0000256" key="2">
    <source>
        <dbReference type="ARBA" id="ARBA00044942"/>
    </source>
</evidence>
<comment type="subunit">
    <text evidence="4">Oligomer of 24 subunits. There are two types of subunits: L (light) chain and H (heavy) chain. The major chain can be light or heavy, depending on the species and tissue type. The functional molecule forms a roughly spherical shell with a diameter of 12 nm and contains a central cavity into which the insoluble mineral iron core is deposited. Interacts with NCOA4.</text>
</comment>
<dbReference type="Proteomes" id="UP000052978">
    <property type="component" value="Unassembled WGS sequence"/>
</dbReference>
<dbReference type="InterPro" id="IPR001519">
    <property type="entry name" value="Ferritin"/>
</dbReference>
<evidence type="ECO:0000256" key="4">
    <source>
        <dbReference type="ARBA" id="ARBA00047045"/>
    </source>
</evidence>
<dbReference type="GO" id="GO:0006879">
    <property type="term" value="P:intracellular iron ion homeostasis"/>
    <property type="evidence" value="ECO:0007669"/>
    <property type="project" value="InterPro"/>
</dbReference>
<keyword evidence="6" id="KW-1185">Reference proteome</keyword>
<dbReference type="EMBL" id="KE162407">
    <property type="protein sequence ID" value="EPQ08105.1"/>
    <property type="molecule type" value="Genomic_DNA"/>
</dbReference>
<accession>S7MX52</accession>
<evidence type="ECO:0000256" key="3">
    <source>
        <dbReference type="ARBA" id="ARBA00045578"/>
    </source>
</evidence>
<dbReference type="GO" id="GO:0006826">
    <property type="term" value="P:iron ion transport"/>
    <property type="evidence" value="ECO:0007669"/>
    <property type="project" value="InterPro"/>
</dbReference>
<protein>
    <recommendedName>
        <fullName evidence="1">Ferritin light chain</fullName>
    </recommendedName>
</protein>
<proteinExistence type="predicted"/>
<gene>
    <name evidence="5" type="ORF">D623_10031419</name>
</gene>
<evidence type="ECO:0000313" key="6">
    <source>
        <dbReference type="Proteomes" id="UP000052978"/>
    </source>
</evidence>
<dbReference type="AlphaFoldDB" id="S7MX52"/>
<dbReference type="InterPro" id="IPR012347">
    <property type="entry name" value="Ferritin-like"/>
</dbReference>
<sequence>MARNMAGVSNVVPAVEVLPAPMGPDENGTMAGWWSSLTSYCQTTMSSQIHQNYSTEVEVAVYHLVSLHLWASYTYLSLGFYLDLDDVALEGVGHFWELVEEKGEGMQCLLKVQNQHVAMFSSRTC</sequence>
<name>S7MX52_MYOBR</name>
<dbReference type="InterPro" id="IPR009078">
    <property type="entry name" value="Ferritin-like_SF"/>
</dbReference>
<comment type="function">
    <text evidence="3">Stores iron in a soluble, non-toxic, readily available form. Important for iron homeostasis. Iron is taken up in the ferrous form and deposited as ferric hydroxides after oxidation. Also plays a role in delivery of iron to cells. Mediates iron uptake in capsule cells of the developing kidney. Delivery to lysosomes by the cargo receptor NCOA4 for autophagic degradation and release or iron.</text>
</comment>
<comment type="subcellular location">
    <subcellularLocation>
        <location evidence="2">Autolysosome</location>
    </subcellularLocation>
</comment>
<dbReference type="GO" id="GO:0008199">
    <property type="term" value="F:ferric iron binding"/>
    <property type="evidence" value="ECO:0007669"/>
    <property type="project" value="InterPro"/>
</dbReference>
<reference evidence="5 6" key="1">
    <citation type="journal article" date="2013" name="Nat. Commun.">
        <title>Genome analysis reveals insights into physiology and longevity of the Brandt's bat Myotis brandtii.</title>
        <authorList>
            <person name="Seim I."/>
            <person name="Fang X."/>
            <person name="Xiong Z."/>
            <person name="Lobanov A.V."/>
            <person name="Huang Z."/>
            <person name="Ma S."/>
            <person name="Feng Y."/>
            <person name="Turanov A.A."/>
            <person name="Zhu Y."/>
            <person name="Lenz T.L."/>
            <person name="Gerashchenko M.V."/>
            <person name="Fan D."/>
            <person name="Hee Yim S."/>
            <person name="Yao X."/>
            <person name="Jordan D."/>
            <person name="Xiong Y."/>
            <person name="Ma Y."/>
            <person name="Lyapunov A.N."/>
            <person name="Chen G."/>
            <person name="Kulakova O.I."/>
            <person name="Sun Y."/>
            <person name="Lee S.G."/>
            <person name="Bronson R.T."/>
            <person name="Moskalev A.A."/>
            <person name="Sunyaev S.R."/>
            <person name="Zhang G."/>
            <person name="Krogh A."/>
            <person name="Wang J."/>
            <person name="Gladyshev V.N."/>
        </authorList>
    </citation>
    <scope>NUCLEOTIDE SEQUENCE [LARGE SCALE GENOMIC DNA]</scope>
</reference>
<organism evidence="5 6">
    <name type="scientific">Myotis brandtii</name>
    <name type="common">Brandt's bat</name>
    <dbReference type="NCBI Taxonomy" id="109478"/>
    <lineage>
        <taxon>Eukaryota</taxon>
        <taxon>Metazoa</taxon>
        <taxon>Chordata</taxon>
        <taxon>Craniata</taxon>
        <taxon>Vertebrata</taxon>
        <taxon>Euteleostomi</taxon>
        <taxon>Mammalia</taxon>
        <taxon>Eutheria</taxon>
        <taxon>Laurasiatheria</taxon>
        <taxon>Chiroptera</taxon>
        <taxon>Yangochiroptera</taxon>
        <taxon>Vespertilionidae</taxon>
        <taxon>Myotis</taxon>
    </lineage>
</organism>
<dbReference type="PANTHER" id="PTHR11431">
    <property type="entry name" value="FERRITIN"/>
    <property type="match status" value="1"/>
</dbReference>
<dbReference type="SUPFAM" id="SSF47240">
    <property type="entry name" value="Ferritin-like"/>
    <property type="match status" value="1"/>
</dbReference>